<dbReference type="PROSITE" id="PS51683">
    <property type="entry name" value="SAM_OMT_II"/>
    <property type="match status" value="1"/>
</dbReference>
<dbReference type="InterPro" id="IPR029063">
    <property type="entry name" value="SAM-dependent_MTases_sf"/>
</dbReference>
<keyword evidence="6" id="KW-1185">Reference proteome</keyword>
<dbReference type="InterPro" id="IPR016461">
    <property type="entry name" value="COMT-like"/>
</dbReference>
<dbReference type="Pfam" id="PF00891">
    <property type="entry name" value="Methyltransf_2"/>
    <property type="match status" value="1"/>
</dbReference>
<reference evidence="6" key="1">
    <citation type="submission" date="2018-05" db="EMBL/GenBank/DDBJ databases">
        <title>Micromonospora globispora sp. nov. and Micromonospora rugosa sp. nov., isolated from marine sediment.</title>
        <authorList>
            <person name="Carro L."/>
            <person name="Aysel V."/>
            <person name="Cetin D."/>
            <person name="Igual J.M."/>
            <person name="Klenk H.-P."/>
            <person name="Trujillo M.E."/>
            <person name="Sahin N."/>
        </authorList>
    </citation>
    <scope>NUCLEOTIDE SEQUENCE [LARGE SCALE GENOMIC DNA]</scope>
    <source>
        <strain evidence="6">S2904</strain>
    </source>
</reference>
<evidence type="ECO:0000259" key="4">
    <source>
        <dbReference type="Pfam" id="PF00891"/>
    </source>
</evidence>
<feature type="domain" description="O-methyltransferase C-terminal" evidence="4">
    <location>
        <begin position="70"/>
        <end position="179"/>
    </location>
</feature>
<evidence type="ECO:0000313" key="6">
    <source>
        <dbReference type="Proteomes" id="UP000245683"/>
    </source>
</evidence>
<dbReference type="EMBL" id="QGSV01000170">
    <property type="protein sequence ID" value="PWU48037.1"/>
    <property type="molecule type" value="Genomic_DNA"/>
</dbReference>
<protein>
    <recommendedName>
        <fullName evidence="4">O-methyltransferase C-terminal domain-containing protein</fullName>
    </recommendedName>
</protein>
<evidence type="ECO:0000256" key="3">
    <source>
        <dbReference type="ARBA" id="ARBA00022691"/>
    </source>
</evidence>
<dbReference type="Gene3D" id="3.40.50.150">
    <property type="entry name" value="Vaccinia Virus protein VP39"/>
    <property type="match status" value="1"/>
</dbReference>
<gene>
    <name evidence="5" type="ORF">DLJ46_12870</name>
</gene>
<sequence>MAVKRQPRADDSRSHWPRSALVRASCSVTSSAAPKVSTRGFTRSDPGALSCHPMSGTDGGAMDMRVAGPVARAEQAIVSAGLGHRAGTQVGSFFDALPAGAGGYVLSGVLHDWDDDDALRILRRCADAASETGKVLVVDHIGDAQSGTPDTEGDLRMLCHVRGRERTLDQLGELAESPGLEVSSLTPAGSRSIIELRPSH</sequence>
<comment type="caution">
    <text evidence="5">The sequence shown here is derived from an EMBL/GenBank/DDBJ whole genome shotgun (WGS) entry which is preliminary data.</text>
</comment>
<evidence type="ECO:0000256" key="1">
    <source>
        <dbReference type="ARBA" id="ARBA00022603"/>
    </source>
</evidence>
<proteinExistence type="predicted"/>
<keyword evidence="3" id="KW-0949">S-adenosyl-L-methionine</keyword>
<dbReference type="Proteomes" id="UP000245683">
    <property type="component" value="Unassembled WGS sequence"/>
</dbReference>
<dbReference type="PANTHER" id="PTHR43712">
    <property type="entry name" value="PUTATIVE (AFU_ORTHOLOGUE AFUA_4G14580)-RELATED"/>
    <property type="match status" value="1"/>
</dbReference>
<accession>A0A317K4I5</accession>
<dbReference type="OrthoDB" id="3804952at2"/>
<dbReference type="AlphaFoldDB" id="A0A317K4I5"/>
<dbReference type="InterPro" id="IPR001077">
    <property type="entry name" value="COMT_C"/>
</dbReference>
<dbReference type="PANTHER" id="PTHR43712:SF2">
    <property type="entry name" value="O-METHYLTRANSFERASE CICE"/>
    <property type="match status" value="1"/>
</dbReference>
<evidence type="ECO:0000313" key="5">
    <source>
        <dbReference type="EMBL" id="PWU48037.1"/>
    </source>
</evidence>
<keyword evidence="2" id="KW-0808">Transferase</keyword>
<evidence type="ECO:0000256" key="2">
    <source>
        <dbReference type="ARBA" id="ARBA00022679"/>
    </source>
</evidence>
<keyword evidence="1" id="KW-0489">Methyltransferase</keyword>
<name>A0A317K4I5_9ACTN</name>
<organism evidence="5 6">
    <name type="scientific">Micromonospora globispora</name>
    <dbReference type="NCBI Taxonomy" id="1450148"/>
    <lineage>
        <taxon>Bacteria</taxon>
        <taxon>Bacillati</taxon>
        <taxon>Actinomycetota</taxon>
        <taxon>Actinomycetes</taxon>
        <taxon>Micromonosporales</taxon>
        <taxon>Micromonosporaceae</taxon>
        <taxon>Micromonospora</taxon>
    </lineage>
</organism>
<dbReference type="GO" id="GO:0008171">
    <property type="term" value="F:O-methyltransferase activity"/>
    <property type="evidence" value="ECO:0007669"/>
    <property type="project" value="InterPro"/>
</dbReference>
<dbReference type="GO" id="GO:0032259">
    <property type="term" value="P:methylation"/>
    <property type="evidence" value="ECO:0007669"/>
    <property type="project" value="UniProtKB-KW"/>
</dbReference>
<dbReference type="SUPFAM" id="SSF53335">
    <property type="entry name" value="S-adenosyl-L-methionine-dependent methyltransferases"/>
    <property type="match status" value="1"/>
</dbReference>